<evidence type="ECO:0000313" key="1">
    <source>
        <dbReference type="EMBL" id="GFE63169.1"/>
    </source>
</evidence>
<protein>
    <submittedName>
        <fullName evidence="1">Uncharacterized protein</fullName>
    </submittedName>
</protein>
<dbReference type="RefSeq" id="WP_159804132.1">
    <property type="nucleotide sequence ID" value="NZ_BLJE01000001.1"/>
</dbReference>
<keyword evidence="2" id="KW-1185">Reference proteome</keyword>
<sequence>MQITLAPAVFAFALTLGGLFGPFNAQENTKFTPERLAEIEAMMAD</sequence>
<dbReference type="AlphaFoldDB" id="A0A6N6JCM4"/>
<accession>A0A6N6JCM4</accession>
<name>A0A6N6JCM4_9RHOB</name>
<dbReference type="EMBL" id="BLJE01000001">
    <property type="protein sequence ID" value="GFE63169.1"/>
    <property type="molecule type" value="Genomic_DNA"/>
</dbReference>
<organism evidence="1 2">
    <name type="scientific">Litoreibacter roseus</name>
    <dbReference type="NCBI Taxonomy" id="2601869"/>
    <lineage>
        <taxon>Bacteria</taxon>
        <taxon>Pseudomonadati</taxon>
        <taxon>Pseudomonadota</taxon>
        <taxon>Alphaproteobacteria</taxon>
        <taxon>Rhodobacterales</taxon>
        <taxon>Roseobacteraceae</taxon>
        <taxon>Litoreibacter</taxon>
    </lineage>
</organism>
<gene>
    <name evidence="1" type="ORF">KIN_02430</name>
</gene>
<dbReference type="Proteomes" id="UP000436822">
    <property type="component" value="Unassembled WGS sequence"/>
</dbReference>
<evidence type="ECO:0000313" key="2">
    <source>
        <dbReference type="Proteomes" id="UP000436822"/>
    </source>
</evidence>
<reference evidence="1 2" key="1">
    <citation type="submission" date="2019-12" db="EMBL/GenBank/DDBJ databases">
        <title>Litoreibacter badius sp. nov., a novel bacteriochlorophyll a-containing bacterium in the genus Litoreibacter.</title>
        <authorList>
            <person name="Kanamuro M."/>
            <person name="Takabe Y."/>
            <person name="Mori K."/>
            <person name="Takaichi S."/>
            <person name="Hanada S."/>
        </authorList>
    </citation>
    <scope>NUCLEOTIDE SEQUENCE [LARGE SCALE GENOMIC DNA]</scope>
    <source>
        <strain evidence="1 2">K6</strain>
    </source>
</reference>
<proteinExistence type="predicted"/>
<comment type="caution">
    <text evidence="1">The sequence shown here is derived from an EMBL/GenBank/DDBJ whole genome shotgun (WGS) entry which is preliminary data.</text>
</comment>